<dbReference type="GO" id="GO:0005509">
    <property type="term" value="F:calcium ion binding"/>
    <property type="evidence" value="ECO:0007669"/>
    <property type="project" value="InterPro"/>
</dbReference>
<dbReference type="GO" id="GO:0016020">
    <property type="term" value="C:membrane"/>
    <property type="evidence" value="ECO:0007669"/>
    <property type="project" value="InterPro"/>
</dbReference>
<feature type="chain" id="PRO_5026726442" evidence="1">
    <location>
        <begin position="27"/>
        <end position="1225"/>
    </location>
</feature>
<proteinExistence type="predicted"/>
<evidence type="ECO:0000313" key="2">
    <source>
        <dbReference type="EMBL" id="CAA9379182.1"/>
    </source>
</evidence>
<dbReference type="PANTHER" id="PTHR34720">
    <property type="entry name" value="MICROCYSTIN DEPENDENT PROTEIN"/>
    <property type="match status" value="1"/>
</dbReference>
<reference evidence="2" key="1">
    <citation type="submission" date="2020-02" db="EMBL/GenBank/DDBJ databases">
        <authorList>
            <person name="Meier V. D."/>
        </authorList>
    </citation>
    <scope>NUCLEOTIDE SEQUENCE</scope>
    <source>
        <strain evidence="2">AVDCRST_MAG74</strain>
    </source>
</reference>
<dbReference type="InterPro" id="IPR010221">
    <property type="entry name" value="VCBS_dom"/>
</dbReference>
<organism evidence="2">
    <name type="scientific">uncultured Pyrinomonadaceae bacterium</name>
    <dbReference type="NCBI Taxonomy" id="2283094"/>
    <lineage>
        <taxon>Bacteria</taxon>
        <taxon>Pseudomonadati</taxon>
        <taxon>Acidobacteriota</taxon>
        <taxon>Blastocatellia</taxon>
        <taxon>Blastocatellales</taxon>
        <taxon>Pyrinomonadaceae</taxon>
        <taxon>environmental samples</taxon>
    </lineage>
</organism>
<dbReference type="EMBL" id="CADCUR010000018">
    <property type="protein sequence ID" value="CAA9379182.1"/>
    <property type="molecule type" value="Genomic_DNA"/>
</dbReference>
<name>A0A6J4N6P4_9BACT</name>
<accession>A0A6J4N6P4</accession>
<dbReference type="NCBIfam" id="NF012211">
    <property type="entry name" value="tand_rpt_95"/>
    <property type="match status" value="6"/>
</dbReference>
<keyword evidence="1" id="KW-0732">Signal</keyword>
<gene>
    <name evidence="2" type="ORF">AVDCRST_MAG74-233</name>
</gene>
<dbReference type="Gene3D" id="2.60.40.10">
    <property type="entry name" value="Immunoglobulins"/>
    <property type="match status" value="1"/>
</dbReference>
<dbReference type="SUPFAM" id="SSF49313">
    <property type="entry name" value="Cadherin-like"/>
    <property type="match status" value="2"/>
</dbReference>
<dbReference type="InterPro" id="IPR013783">
    <property type="entry name" value="Ig-like_fold"/>
</dbReference>
<feature type="signal peptide" evidence="1">
    <location>
        <begin position="1"/>
        <end position="26"/>
    </location>
</feature>
<dbReference type="InterPro" id="IPR015919">
    <property type="entry name" value="Cadherin-like_sf"/>
</dbReference>
<dbReference type="Gene3D" id="2.60.40.2810">
    <property type="match status" value="6"/>
</dbReference>
<dbReference type="Pfam" id="PF17963">
    <property type="entry name" value="Big_9"/>
    <property type="match status" value="6"/>
</dbReference>
<dbReference type="PANTHER" id="PTHR34720:SF9">
    <property type="entry name" value="BLR4714 PROTEIN"/>
    <property type="match status" value="1"/>
</dbReference>
<dbReference type="NCBIfam" id="TIGR01965">
    <property type="entry name" value="VCBS_repeat"/>
    <property type="match status" value="2"/>
</dbReference>
<evidence type="ECO:0000256" key="1">
    <source>
        <dbReference type="SAM" id="SignalP"/>
    </source>
</evidence>
<dbReference type="Pfam" id="PF05345">
    <property type="entry name" value="He_PIG"/>
    <property type="match status" value="1"/>
</dbReference>
<sequence>MKIYRIAYLSIITTFLLLAASLPVRAQSMSQYTFTPSSGFYFLLNDATVQRTINDNLDDGIYPLAPIGFNFKFNDVVYTTVSASTDGWMSFGRLAGDGNLENSLNSGLSRPIAAPLWDDLAVNPSNGSVSYITLGTAPNRQFRMQWKNMQWKASHIGSTGAISFQVILYETTNVVQFVYRPEIGALYCPNGENCSASIGLAATQPGSFLSLSDSGTNPTVSTTTETTTIGTKPAYGQTYTFTPSAPTPTPNTPPNAVNDVSSVNEDTTLNINAPGVLGNDTDVENNPLTASLVSSTTNGTLNFNANGSFSYTPNQNFNGTDSFTYKASDGNSSSSAATVTITVTEVNDSPTAANDSKTTDEDTALVFSGSDLTANDSAGPANESAQTLTLTMVISTANTNGIVSLNNGQISYQPAANYNGAASFDYKVCDNGTTSGQSDPKCSIATVNVTVTAVNDVPAANGGSLSTNEDTSSASFMLNGSDADNDSLTFEIVTAPVKGTYNQTTGIYTPNANANGSDSFTFIAKDAVSQSPAATVSITINPVNDAPTAAGQSVSTDEDANKTITLSGSDVDGDALTYNASQPSHGSVSCTGASCIYTPTANYNGSDSFTFRTNDGQTDSQSATVSITVNPVSDPPTATAQSVTTDEDLAKAITLSGSDPDGANTTLTYTIVAQPLHGTLSGTGANRTYTPAANYYGADSFTFRVNDGEVDSAAATVSITVNAVNDAPTAAGNTYNTNEDTALNVAAAGVLANDSDIENDSLTAILVSGPASGSLTLNANGSFAYTPSANFYGSDSFTYKANDGSLNSNTVTVTITVVPLNDAPVVSNDKAMQNAQYSDAIQTVTVNASDVDSPQPLSASVSFTKDGGASQSGLPAGMSLSSADCTASGVGTNCAWTVTGKALVAPGTYAVTVKVQDSSGAYGTTGFNIVVTKEDARVYYTGMTFVNTASATSGTAATTLSATIRDISAETTDPMYDAFSGDIRNATVTFVNRDVSPNVPIAGCIDMPVQLVNVSDPKTGTATCNWSASIGNAESDSFTIGIVVNNYYAGNASTDVTVVTVSKPLGTNFITGGGYLVLTGSSAGQYAGGAGLKTNFGFNVKYNNSGTNLKGKVNIIVRAANGKVYQIKTNAIETLATNNANPLARTATFTSKANLTDITDPLNPISLGGGHSFQMKLTDRGEPGSTDTIGITLYANGTGALLFSSNWSGTQTIEQILAGGNLQVR</sequence>
<protein>
    <submittedName>
        <fullName evidence="2">T1SS secreted agglutinin RTX</fullName>
    </submittedName>
</protein>
<dbReference type="AlphaFoldDB" id="A0A6J4N6P4"/>